<feature type="domain" description="Large ribosomal subunit protein bL25 L25" evidence="6">
    <location>
        <begin position="6"/>
        <end position="87"/>
    </location>
</feature>
<dbReference type="eggNOG" id="COG1825">
    <property type="taxonomic scope" value="Bacteria"/>
</dbReference>
<dbReference type="Gene3D" id="2.170.120.20">
    <property type="entry name" value="Ribosomal protein L25, beta domain"/>
    <property type="match status" value="1"/>
</dbReference>
<evidence type="ECO:0000256" key="3">
    <source>
        <dbReference type="ARBA" id="ARBA00022980"/>
    </source>
</evidence>
<evidence type="ECO:0000313" key="8">
    <source>
        <dbReference type="EMBL" id="CDM69238.1"/>
    </source>
</evidence>
<keyword evidence="9" id="KW-1185">Reference proteome</keyword>
<dbReference type="OrthoDB" id="9790002at2"/>
<dbReference type="Pfam" id="PF01386">
    <property type="entry name" value="Ribosomal_L25p"/>
    <property type="match status" value="1"/>
</dbReference>
<organism evidence="8 9">
    <name type="scientific">Clostridium bornimense</name>
    <dbReference type="NCBI Taxonomy" id="1216932"/>
    <lineage>
        <taxon>Bacteria</taxon>
        <taxon>Bacillati</taxon>
        <taxon>Bacillota</taxon>
        <taxon>Clostridia</taxon>
        <taxon>Eubacteriales</taxon>
        <taxon>Clostridiaceae</taxon>
        <taxon>Clostridium</taxon>
    </lineage>
</organism>
<dbReference type="NCBIfam" id="TIGR00731">
    <property type="entry name" value="bL25_bact_ctc"/>
    <property type="match status" value="1"/>
</dbReference>
<dbReference type="InterPro" id="IPR001021">
    <property type="entry name" value="Ribosomal_bL25_long"/>
</dbReference>
<sequence length="187" mass="20322">MMKNLNINNREGSNNSLRRKGLLPGVLYGEKIKNTLFEISEMELASELAREGSSGMCNVHYGNEDFTAIVREVQKDPVTRKIIHIDLEKISASDKVTSEVPLNFIGEGAVESIGGVVIKEKEKLKVKGPASEIPSSINIDVSKLKYGETITGSDVEFGSEISLAEDGNSVLAVVLSKGNQVEEENVE</sequence>
<dbReference type="RefSeq" id="WP_084485416.1">
    <property type="nucleotide sequence ID" value="NZ_HG917868.1"/>
</dbReference>
<dbReference type="InterPro" id="IPR011035">
    <property type="entry name" value="Ribosomal_bL25/Gln-tRNA_synth"/>
</dbReference>
<accession>W6RXQ5</accession>
<dbReference type="InterPro" id="IPR029751">
    <property type="entry name" value="Ribosomal_L25_dom"/>
</dbReference>
<gene>
    <name evidence="5" type="primary">rplY</name>
    <name evidence="5" type="synonym">ctc</name>
    <name evidence="8" type="ORF">CM240_2080</name>
</gene>
<keyword evidence="1 5" id="KW-0699">rRNA-binding</keyword>
<dbReference type="InterPro" id="IPR020930">
    <property type="entry name" value="Ribosomal_uL5_bac-type"/>
</dbReference>
<dbReference type="GO" id="GO:0022625">
    <property type="term" value="C:cytosolic large ribosomal subunit"/>
    <property type="evidence" value="ECO:0007669"/>
    <property type="project" value="TreeGrafter"/>
</dbReference>
<dbReference type="InterPro" id="IPR020056">
    <property type="entry name" value="Rbsml_bL25/Gln-tRNA_synth_N"/>
</dbReference>
<dbReference type="PANTHER" id="PTHR33284:SF1">
    <property type="entry name" value="RIBOSOMAL PROTEIN L25_GLN-TRNA SYNTHETASE, ANTI-CODON-BINDING DOMAIN-CONTAINING PROTEIN"/>
    <property type="match status" value="1"/>
</dbReference>
<comment type="subunit">
    <text evidence="5">Part of the 50S ribosomal subunit; part of the 5S rRNA/L5/L18/L25 subcomplex. Contacts the 5S rRNA. Binds to the 5S rRNA independently of L5 and L18.</text>
</comment>
<feature type="domain" description="Large ribosomal subunit protein bL25 beta" evidence="7">
    <location>
        <begin position="95"/>
        <end position="175"/>
    </location>
</feature>
<dbReference type="Gene3D" id="2.40.240.10">
    <property type="entry name" value="Ribosomal Protein L25, Chain P"/>
    <property type="match status" value="1"/>
</dbReference>
<evidence type="ECO:0000256" key="4">
    <source>
        <dbReference type="ARBA" id="ARBA00023274"/>
    </source>
</evidence>
<dbReference type="GO" id="GO:0006412">
    <property type="term" value="P:translation"/>
    <property type="evidence" value="ECO:0007669"/>
    <property type="project" value="UniProtKB-UniRule"/>
</dbReference>
<dbReference type="KEGG" id="clt:CM240_2080"/>
<dbReference type="GO" id="GO:0003735">
    <property type="term" value="F:structural constituent of ribosome"/>
    <property type="evidence" value="ECO:0007669"/>
    <property type="project" value="InterPro"/>
</dbReference>
<dbReference type="CDD" id="cd00495">
    <property type="entry name" value="Ribosomal_L25_TL5_CTC"/>
    <property type="match status" value="1"/>
</dbReference>
<dbReference type="PANTHER" id="PTHR33284">
    <property type="entry name" value="RIBOSOMAL PROTEIN L25/GLN-TRNA SYNTHETASE, ANTI-CODON-BINDING DOMAIN-CONTAINING PROTEIN"/>
    <property type="match status" value="1"/>
</dbReference>
<evidence type="ECO:0000256" key="1">
    <source>
        <dbReference type="ARBA" id="ARBA00022730"/>
    </source>
</evidence>
<proteinExistence type="inferred from homology"/>
<keyword evidence="2 5" id="KW-0694">RNA-binding</keyword>
<name>W6RXQ5_9CLOT</name>
<evidence type="ECO:0000256" key="5">
    <source>
        <dbReference type="HAMAP-Rule" id="MF_01334"/>
    </source>
</evidence>
<dbReference type="HAMAP" id="MF_01334">
    <property type="entry name" value="Ribosomal_bL25_CTC"/>
    <property type="match status" value="1"/>
</dbReference>
<keyword evidence="4 5" id="KW-0687">Ribonucleoprotein</keyword>
<evidence type="ECO:0000313" key="9">
    <source>
        <dbReference type="Proteomes" id="UP000019426"/>
    </source>
</evidence>
<dbReference type="InterPro" id="IPR020057">
    <property type="entry name" value="Ribosomal_bL25_b-dom"/>
</dbReference>
<dbReference type="Proteomes" id="UP000019426">
    <property type="component" value="Chromosome M2/40_rep1"/>
</dbReference>
<protein>
    <recommendedName>
        <fullName evidence="5">Large ribosomal subunit protein bL25</fullName>
    </recommendedName>
    <alternativeName>
        <fullName evidence="5">General stress protein CTC</fullName>
    </alternativeName>
</protein>
<dbReference type="GO" id="GO:0008097">
    <property type="term" value="F:5S rRNA binding"/>
    <property type="evidence" value="ECO:0007669"/>
    <property type="project" value="InterPro"/>
</dbReference>
<dbReference type="Pfam" id="PF14693">
    <property type="entry name" value="Ribosomal_TL5_C"/>
    <property type="match status" value="1"/>
</dbReference>
<dbReference type="AlphaFoldDB" id="W6RXQ5"/>
<keyword evidence="3 5" id="KW-0689">Ribosomal protein</keyword>
<dbReference type="EMBL" id="HG917868">
    <property type="protein sequence ID" value="CDM69238.1"/>
    <property type="molecule type" value="Genomic_DNA"/>
</dbReference>
<dbReference type="PATRIC" id="fig|1216932.3.peg.2081"/>
<reference evidence="8 9" key="1">
    <citation type="submission" date="2013-11" db="EMBL/GenBank/DDBJ databases">
        <title>Complete genome sequence of Clostridum sp. M2/40.</title>
        <authorList>
            <person name="Wibberg D."/>
            <person name="Puehler A."/>
            <person name="Schlueter A."/>
        </authorList>
    </citation>
    <scope>NUCLEOTIDE SEQUENCE [LARGE SCALE GENOMIC DNA]</scope>
    <source>
        <strain evidence="9">M2/40</strain>
    </source>
</reference>
<dbReference type="STRING" id="1216932.CM240_2080"/>
<dbReference type="SUPFAM" id="SSF50715">
    <property type="entry name" value="Ribosomal protein L25-like"/>
    <property type="match status" value="1"/>
</dbReference>
<dbReference type="InterPro" id="IPR037121">
    <property type="entry name" value="Ribosomal_bL25_C"/>
</dbReference>
<comment type="function">
    <text evidence="5">This is one of the proteins that binds to the 5S RNA in the ribosome where it forms part of the central protuberance.</text>
</comment>
<evidence type="ECO:0000259" key="7">
    <source>
        <dbReference type="Pfam" id="PF14693"/>
    </source>
</evidence>
<dbReference type="HOGENOM" id="CLU_075939_2_2_9"/>
<comment type="similarity">
    <text evidence="5">Belongs to the bacterial ribosomal protein bL25 family. CTC subfamily.</text>
</comment>
<evidence type="ECO:0000256" key="2">
    <source>
        <dbReference type="ARBA" id="ARBA00022884"/>
    </source>
</evidence>
<evidence type="ECO:0000259" key="6">
    <source>
        <dbReference type="Pfam" id="PF01386"/>
    </source>
</evidence>